<dbReference type="PANTHER" id="PTHR38430">
    <property type="entry name" value="PROTEIN-ARGININE KINASE ACTIVATOR PROTEIN"/>
    <property type="match status" value="1"/>
</dbReference>
<dbReference type="InterPro" id="IPR001943">
    <property type="entry name" value="UVR_dom"/>
</dbReference>
<evidence type="ECO:0000313" key="3">
    <source>
        <dbReference type="Proteomes" id="UP000430670"/>
    </source>
</evidence>
<dbReference type="SUPFAM" id="SSF46600">
    <property type="entry name" value="C-terminal UvrC-binding domain of UvrB"/>
    <property type="match status" value="1"/>
</dbReference>
<evidence type="ECO:0000313" key="2">
    <source>
        <dbReference type="EMBL" id="MTV49515.1"/>
    </source>
</evidence>
<sequence>MTLYWGKGGFPVYCDECKKRPATVHLTKIINGEKSEVNLCEECARAQHKEWSMAFDDDFPINKFLAGLLGFDAHQQQAKQVNFGFAPPEKCENCGATYNQISQTGRLGCNHCFIQFKDKMEPLLRRVQGSNRHTGKVPQRTGGTIRVQREIQQLRAKLQQHVALEEFEQAARVRDRIRDLEKELSE</sequence>
<keyword evidence="3" id="KW-1185">Reference proteome</keyword>
<dbReference type="InterPro" id="IPR036876">
    <property type="entry name" value="UVR_dom_sf"/>
</dbReference>
<dbReference type="GO" id="GO:0008270">
    <property type="term" value="F:zinc ion binding"/>
    <property type="evidence" value="ECO:0007669"/>
    <property type="project" value="TreeGrafter"/>
</dbReference>
<dbReference type="GO" id="GO:1990169">
    <property type="term" value="P:stress response to copper ion"/>
    <property type="evidence" value="ECO:0007669"/>
    <property type="project" value="TreeGrafter"/>
</dbReference>
<dbReference type="AlphaFoldDB" id="A0A6I3SL79"/>
<dbReference type="GO" id="GO:0005507">
    <property type="term" value="F:copper ion binding"/>
    <property type="evidence" value="ECO:0007669"/>
    <property type="project" value="TreeGrafter"/>
</dbReference>
<dbReference type="Pfam" id="PF02151">
    <property type="entry name" value="UVR"/>
    <property type="match status" value="1"/>
</dbReference>
<gene>
    <name evidence="2" type="ORF">GJ688_11050</name>
</gene>
<evidence type="ECO:0000259" key="1">
    <source>
        <dbReference type="PROSITE" id="PS50151"/>
    </source>
</evidence>
<dbReference type="PANTHER" id="PTHR38430:SF1">
    <property type="entry name" value="PROTEIN-ARGININE KINASE ACTIVATOR PROTEIN"/>
    <property type="match status" value="1"/>
</dbReference>
<comment type="caution">
    <text evidence="2">The sequence shown here is derived from an EMBL/GenBank/DDBJ whole genome shotgun (WGS) entry which is preliminary data.</text>
</comment>
<dbReference type="InterPro" id="IPR025542">
    <property type="entry name" value="YacH"/>
</dbReference>
<dbReference type="Gene3D" id="4.10.860.10">
    <property type="entry name" value="UVR domain"/>
    <property type="match status" value="1"/>
</dbReference>
<dbReference type="GO" id="GO:0046870">
    <property type="term" value="F:cadmium ion binding"/>
    <property type="evidence" value="ECO:0007669"/>
    <property type="project" value="TreeGrafter"/>
</dbReference>
<proteinExistence type="predicted"/>
<name>A0A6I3SL79_HELMO</name>
<dbReference type="GO" id="GO:1990170">
    <property type="term" value="P:stress response to cadmium ion"/>
    <property type="evidence" value="ECO:0007669"/>
    <property type="project" value="TreeGrafter"/>
</dbReference>
<organism evidence="2 3">
    <name type="scientific">Heliobacterium mobile</name>
    <name type="common">Heliobacillus mobilis</name>
    <dbReference type="NCBI Taxonomy" id="28064"/>
    <lineage>
        <taxon>Bacteria</taxon>
        <taxon>Bacillati</taxon>
        <taxon>Bacillota</taxon>
        <taxon>Clostridia</taxon>
        <taxon>Eubacteriales</taxon>
        <taxon>Heliobacteriaceae</taxon>
        <taxon>Heliobacterium</taxon>
    </lineage>
</organism>
<accession>A0A6I3SL79</accession>
<dbReference type="EMBL" id="WNKU01000011">
    <property type="protein sequence ID" value="MTV49515.1"/>
    <property type="molecule type" value="Genomic_DNA"/>
</dbReference>
<dbReference type="Proteomes" id="UP000430670">
    <property type="component" value="Unassembled WGS sequence"/>
</dbReference>
<dbReference type="OrthoDB" id="9788704at2"/>
<dbReference type="PROSITE" id="PS50151">
    <property type="entry name" value="UVR"/>
    <property type="match status" value="1"/>
</dbReference>
<dbReference type="PIRSF" id="PIRSF015034">
    <property type="entry name" value="YacH"/>
    <property type="match status" value="1"/>
</dbReference>
<protein>
    <recommendedName>
        <fullName evidence="1">UVR domain-containing protein</fullName>
    </recommendedName>
</protein>
<reference evidence="2 3" key="1">
    <citation type="submission" date="2019-11" db="EMBL/GenBank/DDBJ databases">
        <title>Whole-genome sequence of a the green, strictly anaerobic photosynthetic bacterium Heliobacillus mobilis DSM 6151.</title>
        <authorList>
            <person name="Kyndt J.A."/>
            <person name="Meyer T.E."/>
        </authorList>
    </citation>
    <scope>NUCLEOTIDE SEQUENCE [LARGE SCALE GENOMIC DNA]</scope>
    <source>
        <strain evidence="2 3">DSM 6151</strain>
    </source>
</reference>
<dbReference type="GO" id="GO:0050897">
    <property type="term" value="F:cobalt ion binding"/>
    <property type="evidence" value="ECO:0007669"/>
    <property type="project" value="TreeGrafter"/>
</dbReference>
<feature type="domain" description="UVR" evidence="1">
    <location>
        <begin position="148"/>
        <end position="183"/>
    </location>
</feature>